<feature type="domain" description="Pseudouridine synthase I TruA alpha/beta" evidence="8">
    <location>
        <begin position="146"/>
        <end position="247"/>
    </location>
</feature>
<dbReference type="OrthoDB" id="5289957at2"/>
<dbReference type="InterPro" id="IPR020094">
    <property type="entry name" value="TruA/RsuA/RluB/E/F_N"/>
</dbReference>
<dbReference type="GO" id="GO:0160147">
    <property type="term" value="F:tRNA pseudouridine(38-40) synthase activity"/>
    <property type="evidence" value="ECO:0007669"/>
    <property type="project" value="UniProtKB-EC"/>
</dbReference>
<dbReference type="AlphaFoldDB" id="A0A2Z6DY88"/>
<dbReference type="FunFam" id="3.30.70.580:FF:000001">
    <property type="entry name" value="tRNA pseudouridine synthase A"/>
    <property type="match status" value="1"/>
</dbReference>
<proteinExistence type="inferred from homology"/>
<reference evidence="9 10" key="1">
    <citation type="submission" date="2018-04" db="EMBL/GenBank/DDBJ databases">
        <title>Complete genome sequence of Hydrogenophilus thermoluteolus TH-1.</title>
        <authorList>
            <person name="Arai H."/>
        </authorList>
    </citation>
    <scope>NUCLEOTIDE SEQUENCE [LARGE SCALE GENOMIC DNA]</scope>
    <source>
        <strain evidence="9 10">TH-1</strain>
    </source>
</reference>
<protein>
    <recommendedName>
        <fullName evidence="4">tRNA pseudouridine synthase A</fullName>
        <ecNumber evidence="4">5.4.99.12</ecNumber>
    </recommendedName>
    <alternativeName>
        <fullName evidence="4">tRNA pseudouridine(38-40) synthase</fullName>
    </alternativeName>
    <alternativeName>
        <fullName evidence="4">tRNA pseudouridylate synthase I</fullName>
    </alternativeName>
    <alternativeName>
        <fullName evidence="4">tRNA-uridine isomerase I</fullName>
    </alternativeName>
</protein>
<evidence type="ECO:0000256" key="7">
    <source>
        <dbReference type="RuleBase" id="RU003792"/>
    </source>
</evidence>
<evidence type="ECO:0000256" key="3">
    <source>
        <dbReference type="ARBA" id="ARBA00023235"/>
    </source>
</evidence>
<dbReference type="CDD" id="cd02570">
    <property type="entry name" value="PseudoU_synth_EcTruA"/>
    <property type="match status" value="1"/>
</dbReference>
<evidence type="ECO:0000256" key="6">
    <source>
        <dbReference type="PIRSR" id="PIRSR001430-2"/>
    </source>
</evidence>
<dbReference type="Gene3D" id="3.30.70.660">
    <property type="entry name" value="Pseudouridine synthase I, catalytic domain, C-terminal subdomain"/>
    <property type="match status" value="1"/>
</dbReference>
<organism evidence="9 10">
    <name type="scientific">Hydrogenophilus thermoluteolus</name>
    <name type="common">Pseudomonas hydrogenothermophila</name>
    <dbReference type="NCBI Taxonomy" id="297"/>
    <lineage>
        <taxon>Bacteria</taxon>
        <taxon>Pseudomonadati</taxon>
        <taxon>Pseudomonadota</taxon>
        <taxon>Hydrogenophilia</taxon>
        <taxon>Hydrogenophilales</taxon>
        <taxon>Hydrogenophilaceae</taxon>
        <taxon>Hydrogenophilus</taxon>
    </lineage>
</organism>
<comment type="catalytic activity">
    <reaction evidence="4 7">
        <text>uridine(38/39/40) in tRNA = pseudouridine(38/39/40) in tRNA</text>
        <dbReference type="Rhea" id="RHEA:22376"/>
        <dbReference type="Rhea" id="RHEA-COMP:10085"/>
        <dbReference type="Rhea" id="RHEA-COMP:10087"/>
        <dbReference type="ChEBI" id="CHEBI:65314"/>
        <dbReference type="ChEBI" id="CHEBI:65315"/>
        <dbReference type="EC" id="5.4.99.12"/>
    </reaction>
</comment>
<evidence type="ECO:0000256" key="5">
    <source>
        <dbReference type="PIRSR" id="PIRSR001430-1"/>
    </source>
</evidence>
<evidence type="ECO:0000256" key="2">
    <source>
        <dbReference type="ARBA" id="ARBA00022694"/>
    </source>
</evidence>
<dbReference type="PANTHER" id="PTHR11142:SF0">
    <property type="entry name" value="TRNA PSEUDOURIDINE SYNTHASE-LIKE 1"/>
    <property type="match status" value="1"/>
</dbReference>
<sequence length="273" mass="29928">MTEPQRWLLLVAYAGDRFHGWQSQPSGQTVQDHLERAIAAIAQHPVRVHCAGRTDAGVHALAQVVHFDTVVHRPASAWQRGVNAHLPPGIAVWHAQPVSRRFHARFGARARRYRYLLLVGAAPPAQWCGKVGWFHRPLDGEAMQRAAQYWVGTHDFSAFRAAQCQAKSPVRTVTAATVTAIPGGFAFDFEADGFLHHMVRNFVGTLVAIGKGYAPPEWAAELLTHRDRTRAAPTFMPDGLYFCGADYGAVPELPGGGRIIKVPHLAIDGEIAT</sequence>
<dbReference type="HAMAP" id="MF_00171">
    <property type="entry name" value="TruA"/>
    <property type="match status" value="1"/>
</dbReference>
<comment type="caution">
    <text evidence="4">Lacks conserved residue(s) required for the propagation of feature annotation.</text>
</comment>
<dbReference type="NCBIfam" id="TIGR00071">
    <property type="entry name" value="hisT_truA"/>
    <property type="match status" value="1"/>
</dbReference>
<feature type="active site" description="Nucleophile" evidence="4 5">
    <location>
        <position position="55"/>
    </location>
</feature>
<dbReference type="InterPro" id="IPR020095">
    <property type="entry name" value="PsdUridine_synth_TruA_C"/>
</dbReference>
<feature type="domain" description="Pseudouridine synthase I TruA alpha/beta" evidence="8">
    <location>
        <begin position="11"/>
        <end position="106"/>
    </location>
</feature>
<evidence type="ECO:0000313" key="9">
    <source>
        <dbReference type="EMBL" id="BBD77481.1"/>
    </source>
</evidence>
<comment type="function">
    <text evidence="4">Formation of pseudouridine at positions 38, 39 and 40 in the anticodon stem and loop of transfer RNAs.</text>
</comment>
<dbReference type="RefSeq" id="WP_119335213.1">
    <property type="nucleotide sequence ID" value="NZ_AP018558.1"/>
</dbReference>
<dbReference type="Pfam" id="PF01416">
    <property type="entry name" value="PseudoU_synth_1"/>
    <property type="match status" value="2"/>
</dbReference>
<dbReference type="PANTHER" id="PTHR11142">
    <property type="entry name" value="PSEUDOURIDYLATE SYNTHASE"/>
    <property type="match status" value="1"/>
</dbReference>
<dbReference type="GO" id="GO:0031119">
    <property type="term" value="P:tRNA pseudouridine synthesis"/>
    <property type="evidence" value="ECO:0007669"/>
    <property type="project" value="UniProtKB-UniRule"/>
</dbReference>
<feature type="binding site" evidence="4 6">
    <location>
        <position position="113"/>
    </location>
    <ligand>
        <name>substrate</name>
    </ligand>
</feature>
<dbReference type="InterPro" id="IPR020097">
    <property type="entry name" value="PsdUridine_synth_TruA_a/b_dom"/>
</dbReference>
<keyword evidence="3 4" id="KW-0413">Isomerase</keyword>
<evidence type="ECO:0000256" key="4">
    <source>
        <dbReference type="HAMAP-Rule" id="MF_00171"/>
    </source>
</evidence>
<evidence type="ECO:0000313" key="10">
    <source>
        <dbReference type="Proteomes" id="UP000262004"/>
    </source>
</evidence>
<comment type="subunit">
    <text evidence="4">Homodimer.</text>
</comment>
<keyword evidence="2 4" id="KW-0819">tRNA processing</keyword>
<comment type="similarity">
    <text evidence="1 4 7">Belongs to the tRNA pseudouridine synthase TruA family.</text>
</comment>
<evidence type="ECO:0000256" key="1">
    <source>
        <dbReference type="ARBA" id="ARBA00009375"/>
    </source>
</evidence>
<dbReference type="Gene3D" id="3.30.70.580">
    <property type="entry name" value="Pseudouridine synthase I, catalytic domain, N-terminal subdomain"/>
    <property type="match status" value="1"/>
</dbReference>
<dbReference type="SUPFAM" id="SSF55120">
    <property type="entry name" value="Pseudouridine synthase"/>
    <property type="match status" value="1"/>
</dbReference>
<dbReference type="KEGG" id="htl:HPTL_1217"/>
<dbReference type="Proteomes" id="UP000262004">
    <property type="component" value="Chromosome"/>
</dbReference>
<evidence type="ECO:0000259" key="8">
    <source>
        <dbReference type="Pfam" id="PF01416"/>
    </source>
</evidence>
<dbReference type="InterPro" id="IPR020103">
    <property type="entry name" value="PsdUridine_synth_cat_dom_sf"/>
</dbReference>
<dbReference type="InterPro" id="IPR001406">
    <property type="entry name" value="PsdUridine_synth_TruA"/>
</dbReference>
<dbReference type="EC" id="5.4.99.12" evidence="4"/>
<keyword evidence="10" id="KW-1185">Reference proteome</keyword>
<gene>
    <name evidence="4 9" type="primary">truA</name>
    <name evidence="9" type="ORF">HPTL_1217</name>
</gene>
<dbReference type="PIRSF" id="PIRSF001430">
    <property type="entry name" value="tRNA_psdUrid_synth"/>
    <property type="match status" value="1"/>
</dbReference>
<dbReference type="EMBL" id="AP018558">
    <property type="protein sequence ID" value="BBD77481.1"/>
    <property type="molecule type" value="Genomic_DNA"/>
</dbReference>
<dbReference type="GO" id="GO:0003723">
    <property type="term" value="F:RNA binding"/>
    <property type="evidence" value="ECO:0007669"/>
    <property type="project" value="InterPro"/>
</dbReference>
<accession>A0A2Z6DY88</accession>
<name>A0A2Z6DY88_HYDTE</name>